<gene>
    <name evidence="1" type="ORF">SAMN02799615_01576</name>
</gene>
<name>A0A1I2CS33_9GAMM</name>
<evidence type="ECO:0000313" key="2">
    <source>
        <dbReference type="Proteomes" id="UP000199477"/>
    </source>
</evidence>
<reference evidence="2" key="1">
    <citation type="submission" date="2016-10" db="EMBL/GenBank/DDBJ databases">
        <authorList>
            <person name="Varghese N."/>
            <person name="Submissions S."/>
        </authorList>
    </citation>
    <scope>NUCLEOTIDE SEQUENCE [LARGE SCALE GENOMIC DNA]</scope>
    <source>
        <strain evidence="2">UNC178MFTsu3.1</strain>
    </source>
</reference>
<dbReference type="Proteomes" id="UP000199477">
    <property type="component" value="Unassembled WGS sequence"/>
</dbReference>
<organism evidence="1 2">
    <name type="scientific">Dyella marensis</name>
    <dbReference type="NCBI Taxonomy" id="500610"/>
    <lineage>
        <taxon>Bacteria</taxon>
        <taxon>Pseudomonadati</taxon>
        <taxon>Pseudomonadota</taxon>
        <taxon>Gammaproteobacteria</taxon>
        <taxon>Lysobacterales</taxon>
        <taxon>Rhodanobacteraceae</taxon>
        <taxon>Dyella</taxon>
    </lineage>
</organism>
<proteinExistence type="predicted"/>
<dbReference type="AlphaFoldDB" id="A0A1I2CS33"/>
<keyword evidence="2" id="KW-1185">Reference proteome</keyword>
<sequence length="114" mass="13139">MSAAMAWPIRRRSLLDVLRLVADSRTRPYHSPRDMALWRELAELVAQTRQDEAISLARIRLPLLRRILAAEWGAPALHDEVALAMLRTEERLMAVDPEMGEILRRAVATLKRLY</sequence>
<dbReference type="RefSeq" id="WP_026636307.1">
    <property type="nucleotide sequence ID" value="NZ_FONH01000003.1"/>
</dbReference>
<protein>
    <submittedName>
        <fullName evidence="1">Uncharacterized protein</fullName>
    </submittedName>
</protein>
<dbReference type="EMBL" id="FONH01000003">
    <property type="protein sequence ID" value="SFE70550.1"/>
    <property type="molecule type" value="Genomic_DNA"/>
</dbReference>
<accession>A0A1I2CS33</accession>
<evidence type="ECO:0000313" key="1">
    <source>
        <dbReference type="EMBL" id="SFE70550.1"/>
    </source>
</evidence>